<dbReference type="InterPro" id="IPR036079">
    <property type="entry name" value="ATPase_csu/dsu_sf"/>
</dbReference>
<name>X1R5V5_9ZZZZ</name>
<dbReference type="InterPro" id="IPR002843">
    <property type="entry name" value="ATPase_V0-cplx_csu/dsu"/>
</dbReference>
<dbReference type="EMBL" id="BARV01044687">
    <property type="protein sequence ID" value="GAI62431.1"/>
    <property type="molecule type" value="Genomic_DNA"/>
</dbReference>
<evidence type="ECO:0000313" key="3">
    <source>
        <dbReference type="EMBL" id="GAI62431.1"/>
    </source>
</evidence>
<sequence>QRWILLLSLGFKDYYGIVKDGIENWKKSGSFSFLEKLFDDYLLNFVKKAKYISFGIEPLIGYLVAKEMEVKNLRTV</sequence>
<accession>X1R5V5</accession>
<feature type="non-terminal residue" evidence="3">
    <location>
        <position position="1"/>
    </location>
</feature>
<keyword evidence="1" id="KW-0813">Transport</keyword>
<keyword evidence="2" id="KW-0406">Ion transport</keyword>
<organism evidence="3">
    <name type="scientific">marine sediment metagenome</name>
    <dbReference type="NCBI Taxonomy" id="412755"/>
    <lineage>
        <taxon>unclassified sequences</taxon>
        <taxon>metagenomes</taxon>
        <taxon>ecological metagenomes</taxon>
    </lineage>
</organism>
<dbReference type="SUPFAM" id="SSF103486">
    <property type="entry name" value="V-type ATP synthase subunit C"/>
    <property type="match status" value="1"/>
</dbReference>
<dbReference type="Gene3D" id="1.10.132.50">
    <property type="entry name" value="ATP synthase (C/AC39) subunit, domain 3"/>
    <property type="match status" value="1"/>
</dbReference>
<proteinExistence type="predicted"/>
<evidence type="ECO:0000256" key="2">
    <source>
        <dbReference type="ARBA" id="ARBA00023065"/>
    </source>
</evidence>
<protein>
    <submittedName>
        <fullName evidence="3">Uncharacterized protein</fullName>
    </submittedName>
</protein>
<dbReference type="Pfam" id="PF01992">
    <property type="entry name" value="vATP-synt_AC39"/>
    <property type="match status" value="1"/>
</dbReference>
<dbReference type="GO" id="GO:0046961">
    <property type="term" value="F:proton-transporting ATPase activity, rotational mechanism"/>
    <property type="evidence" value="ECO:0007669"/>
    <property type="project" value="InterPro"/>
</dbReference>
<reference evidence="3" key="1">
    <citation type="journal article" date="2014" name="Front. Microbiol.">
        <title>High frequency of phylogenetically diverse reductive dehalogenase-homologous genes in deep subseafloor sedimentary metagenomes.</title>
        <authorList>
            <person name="Kawai M."/>
            <person name="Futagami T."/>
            <person name="Toyoda A."/>
            <person name="Takaki Y."/>
            <person name="Nishi S."/>
            <person name="Hori S."/>
            <person name="Arai W."/>
            <person name="Tsubouchi T."/>
            <person name="Morono Y."/>
            <person name="Uchiyama I."/>
            <person name="Ito T."/>
            <person name="Fujiyama A."/>
            <person name="Inagaki F."/>
            <person name="Takami H."/>
        </authorList>
    </citation>
    <scope>NUCLEOTIDE SEQUENCE</scope>
    <source>
        <strain evidence="3">Expedition CK06-06</strain>
    </source>
</reference>
<feature type="non-terminal residue" evidence="3">
    <location>
        <position position="76"/>
    </location>
</feature>
<comment type="caution">
    <text evidence="3">The sequence shown here is derived from an EMBL/GenBank/DDBJ whole genome shotgun (WGS) entry which is preliminary data.</text>
</comment>
<dbReference type="AlphaFoldDB" id="X1R5V5"/>
<gene>
    <name evidence="3" type="ORF">S06H3_65970</name>
</gene>
<dbReference type="InterPro" id="IPR044911">
    <property type="entry name" value="V-type_ATPase_csu/dsu_dom_3"/>
</dbReference>
<evidence type="ECO:0000256" key="1">
    <source>
        <dbReference type="ARBA" id="ARBA00022448"/>
    </source>
</evidence>